<feature type="transmembrane region" description="Helical" evidence="2">
    <location>
        <begin position="40"/>
        <end position="58"/>
    </location>
</feature>
<name>A0A6J7HZQ8_9ZZZZ</name>
<sequence>MPLSEHEQRLLEQMEKALYAEDPKFATALRQNSGTKPNRGRAALGVIAFLLGVLIMMVGAVTSAIAVGVLGFVVMLMGALLTYAGFRAKPASAEAAGEGNPRHPSTKRAKPGLSSRLEDRWRRRRDDN</sequence>
<accession>A0A6J7HZQ8</accession>
<dbReference type="Pfam" id="PF11239">
    <property type="entry name" value="DUF3040"/>
    <property type="match status" value="1"/>
</dbReference>
<protein>
    <submittedName>
        <fullName evidence="3">Unannotated protein</fullName>
    </submittedName>
</protein>
<dbReference type="EMBL" id="CAFBMR010000083">
    <property type="protein sequence ID" value="CAB4923953.1"/>
    <property type="molecule type" value="Genomic_DNA"/>
</dbReference>
<gene>
    <name evidence="3" type="ORF">UFOPK3610_01573</name>
</gene>
<keyword evidence="2" id="KW-0472">Membrane</keyword>
<reference evidence="3" key="1">
    <citation type="submission" date="2020-05" db="EMBL/GenBank/DDBJ databases">
        <authorList>
            <person name="Chiriac C."/>
            <person name="Salcher M."/>
            <person name="Ghai R."/>
            <person name="Kavagutti S V."/>
        </authorList>
    </citation>
    <scope>NUCLEOTIDE SEQUENCE</scope>
</reference>
<keyword evidence="2" id="KW-1133">Transmembrane helix</keyword>
<keyword evidence="2" id="KW-0812">Transmembrane</keyword>
<feature type="compositionally biased region" description="Basic and acidic residues" evidence="1">
    <location>
        <begin position="116"/>
        <end position="128"/>
    </location>
</feature>
<dbReference type="InterPro" id="IPR021401">
    <property type="entry name" value="DUF3040"/>
</dbReference>
<feature type="transmembrane region" description="Helical" evidence="2">
    <location>
        <begin position="64"/>
        <end position="86"/>
    </location>
</feature>
<proteinExistence type="predicted"/>
<evidence type="ECO:0000256" key="2">
    <source>
        <dbReference type="SAM" id="Phobius"/>
    </source>
</evidence>
<feature type="region of interest" description="Disordered" evidence="1">
    <location>
        <begin position="92"/>
        <end position="128"/>
    </location>
</feature>
<dbReference type="AlphaFoldDB" id="A0A6J7HZQ8"/>
<evidence type="ECO:0000313" key="3">
    <source>
        <dbReference type="EMBL" id="CAB4923953.1"/>
    </source>
</evidence>
<organism evidence="3">
    <name type="scientific">freshwater metagenome</name>
    <dbReference type="NCBI Taxonomy" id="449393"/>
    <lineage>
        <taxon>unclassified sequences</taxon>
        <taxon>metagenomes</taxon>
        <taxon>ecological metagenomes</taxon>
    </lineage>
</organism>
<evidence type="ECO:0000256" key="1">
    <source>
        <dbReference type="SAM" id="MobiDB-lite"/>
    </source>
</evidence>